<dbReference type="Gramene" id="TraesARI2D03G01246450.1">
    <property type="protein sequence ID" value="TraesARI2D03G01246450.1.CDS1"/>
    <property type="gene ID" value="TraesARI2D03G01246450"/>
</dbReference>
<name>A0A3B6DGF5_WHEAT</name>
<dbReference type="GeneID" id="123049616"/>
<dbReference type="RefSeq" id="XP_044328450.1">
    <property type="nucleotide sequence ID" value="XM_044472515.1"/>
</dbReference>
<feature type="chain" id="PRO_5043172811" evidence="2">
    <location>
        <begin position="30"/>
        <end position="88"/>
    </location>
</feature>
<sequence length="88" mass="8899">MVRDTGGALHLLAVLLLLLASELATFSCGHRIPRADVAAWKRGATPTGRTASTTTTTATRAGGAAADAAAALGDSKRLVPQGPNPLHN</sequence>
<dbReference type="Gramene" id="TraesNOR2D03G01246350.1">
    <property type="protein sequence ID" value="TraesNOR2D03G01246350.1.CDS1"/>
    <property type="gene ID" value="TraesNOR2D03G01246350"/>
</dbReference>
<dbReference type="Gramene" id="TraesCLE_scaffold_055875_01G000100.1">
    <property type="protein sequence ID" value="TraesCLE_scaffold_055875_01G000100.1"/>
    <property type="gene ID" value="TraesCLE_scaffold_055875_01G000100"/>
</dbReference>
<protein>
    <submittedName>
        <fullName evidence="3">Uncharacterized protein</fullName>
    </submittedName>
</protein>
<dbReference type="Gramene" id="TraesJAG2D03G01236360.1">
    <property type="protein sequence ID" value="TraesJAG2D03G01236360.1.CDS1"/>
    <property type="gene ID" value="TraesJAG2D03G01236360"/>
</dbReference>
<dbReference type="Gramene" id="TraesWEE_scaffold_071510_01G000100.1">
    <property type="protein sequence ID" value="TraesWEE_scaffold_071510_01G000100.1"/>
    <property type="gene ID" value="TraesWEE_scaffold_071510_01G000100"/>
</dbReference>
<dbReference type="Gramene" id="TraesROB_scaffold_046975_01G000100.1">
    <property type="protein sequence ID" value="TraesROB_scaffold_046975_01G000100.1"/>
    <property type="gene ID" value="TraesROB_scaffold_046975_01G000100"/>
</dbReference>
<feature type="signal peptide" evidence="2">
    <location>
        <begin position="1"/>
        <end position="29"/>
    </location>
</feature>
<dbReference type="Gramene" id="TraesCAD_scaffold_053540_01G000100.1">
    <property type="protein sequence ID" value="TraesCAD_scaffold_053540_01G000100.1"/>
    <property type="gene ID" value="TraesCAD_scaffold_053540_01G000100"/>
</dbReference>
<dbReference type="PANTHER" id="PTHR36705">
    <property type="entry name" value="CLAVATA3/ESR (CLE)-RELATED PROTEIN 20"/>
    <property type="match status" value="1"/>
</dbReference>
<accession>A0A3B6DGF5</accession>
<evidence type="ECO:0000313" key="4">
    <source>
        <dbReference type="Proteomes" id="UP000019116"/>
    </source>
</evidence>
<dbReference type="Gramene" id="TraesCS2D03G0844000.1">
    <property type="protein sequence ID" value="TraesCS2D03G0844000.1.CDS1"/>
    <property type="gene ID" value="TraesCS2D03G0844000"/>
</dbReference>
<gene>
    <name evidence="3" type="primary">LOC123049616</name>
</gene>
<evidence type="ECO:0000313" key="3">
    <source>
        <dbReference type="EnsemblPlants" id="TraesCS2D02G368200.1.cds1"/>
    </source>
</evidence>
<dbReference type="OMA" id="GCCGHRI"/>
<organism evidence="3">
    <name type="scientific">Triticum aestivum</name>
    <name type="common">Wheat</name>
    <dbReference type="NCBI Taxonomy" id="4565"/>
    <lineage>
        <taxon>Eukaryota</taxon>
        <taxon>Viridiplantae</taxon>
        <taxon>Streptophyta</taxon>
        <taxon>Embryophyta</taxon>
        <taxon>Tracheophyta</taxon>
        <taxon>Spermatophyta</taxon>
        <taxon>Magnoliopsida</taxon>
        <taxon>Liliopsida</taxon>
        <taxon>Poales</taxon>
        <taxon>Poaceae</taxon>
        <taxon>BOP clade</taxon>
        <taxon>Pooideae</taxon>
        <taxon>Triticodae</taxon>
        <taxon>Triticeae</taxon>
        <taxon>Triticinae</taxon>
        <taxon>Triticum</taxon>
    </lineage>
</organism>
<dbReference type="Gramene" id="TraesPARA_EIv1.0_0716180.1">
    <property type="protein sequence ID" value="TraesPARA_EIv1.0_0716180.1.CDS1"/>
    <property type="gene ID" value="TraesPARA_EIv1.0_0716180"/>
</dbReference>
<dbReference type="PANTHER" id="PTHR36705:SF3">
    <property type="entry name" value="CLE FAMILY OSCLE403 PROTEIN"/>
    <property type="match status" value="1"/>
</dbReference>
<dbReference type="Gramene" id="TraesLAC2D03G01181580.1">
    <property type="protein sequence ID" value="TraesLAC2D03G01181580.1.CDS1"/>
    <property type="gene ID" value="TraesLAC2D03G01181580"/>
</dbReference>
<keyword evidence="4" id="KW-1185">Reference proteome</keyword>
<proteinExistence type="predicted"/>
<dbReference type="Gramene" id="TraesSYM2D03G01245650.1">
    <property type="protein sequence ID" value="TraesSYM2D03G01245650.1.CDS1"/>
    <property type="gene ID" value="TraesSYM2D03G01245650"/>
</dbReference>
<dbReference type="Gramene" id="TraesLDM2D03G01231100.1">
    <property type="protein sequence ID" value="TraesLDM2D03G01231100.1.CDS1"/>
    <property type="gene ID" value="TraesLDM2D03G01231100"/>
</dbReference>
<dbReference type="Gramene" id="TraesJUL2D03G01236500.1">
    <property type="protein sequence ID" value="TraesJUL2D03G01236500.1.CDS1"/>
    <property type="gene ID" value="TraesJUL2D03G01236500"/>
</dbReference>
<dbReference type="AlphaFoldDB" id="A0A3B6DGF5"/>
<feature type="region of interest" description="Disordered" evidence="1">
    <location>
        <begin position="44"/>
        <end position="66"/>
    </location>
</feature>
<dbReference type="Proteomes" id="UP000019116">
    <property type="component" value="Chromosome 2D"/>
</dbReference>
<dbReference type="Gramene" id="TraesMAC2D03G01228180.1">
    <property type="protein sequence ID" value="TraesMAC2D03G01228180.1.CDS1"/>
    <property type="gene ID" value="TraesMAC2D03G01228180"/>
</dbReference>
<dbReference type="EnsemblPlants" id="TraesCS2D02G368200.1">
    <property type="protein sequence ID" value="TraesCS2D02G368200.1.cds1"/>
    <property type="gene ID" value="TraesCS2D02G368200"/>
</dbReference>
<evidence type="ECO:0000256" key="2">
    <source>
        <dbReference type="SAM" id="SignalP"/>
    </source>
</evidence>
<keyword evidence="2" id="KW-0732">Signal</keyword>
<dbReference type="Gramene" id="TraesCS2D02G368200.1">
    <property type="protein sequence ID" value="TraesCS2D02G368200.1.cds1"/>
    <property type="gene ID" value="TraesCS2D02G368200"/>
</dbReference>
<dbReference type="Gramene" id="TraesRN2D0100881800.1">
    <property type="protein sequence ID" value="TraesRN2D0100881800.1"/>
    <property type="gene ID" value="TraesRN2D0100881800"/>
</dbReference>
<evidence type="ECO:0000256" key="1">
    <source>
        <dbReference type="SAM" id="MobiDB-lite"/>
    </source>
</evidence>
<reference evidence="3" key="2">
    <citation type="submission" date="2018-10" db="UniProtKB">
        <authorList>
            <consortium name="EnsemblPlants"/>
        </authorList>
    </citation>
    <scope>IDENTIFICATION</scope>
</reference>
<reference evidence="3" key="1">
    <citation type="submission" date="2018-08" db="EMBL/GenBank/DDBJ databases">
        <authorList>
            <person name="Rossello M."/>
        </authorList>
    </citation>
    <scope>NUCLEOTIDE SEQUENCE [LARGE SCALE GENOMIC DNA]</scope>
    <source>
        <strain evidence="3">cv. Chinese Spring</strain>
    </source>
</reference>
<dbReference type="Gramene" id="TraesSTA2D03G01218840.1">
    <property type="protein sequence ID" value="TraesSTA2D03G01218840.1.CDS1"/>
    <property type="gene ID" value="TraesSTA2D03G01218840"/>
</dbReference>